<evidence type="ECO:0000313" key="3">
    <source>
        <dbReference type="Proteomes" id="UP000008303"/>
    </source>
</evidence>
<name>F4BKD4_9GAMM</name>
<reference evidence="3" key="1">
    <citation type="journal article" date="2011" name="Appl. Environ. Microbiol.">
        <title>Common ancestry and novel genetic traits of Francisella novicida-like isolates from North America and Australia as revealed by comparative genomic analyses.</title>
        <authorList>
            <person name="Siddaramappa S."/>
            <person name="Challacombe J.F."/>
            <person name="Petersen J.M."/>
            <person name="Pillai S."/>
            <person name="Hogg G."/>
            <person name="Kuske C.R."/>
        </authorList>
    </citation>
    <scope>NUCLEOTIDE SEQUENCE [LARGE SCALE GENOMIC DNA]</scope>
    <source>
        <strain evidence="3">3523</strain>
    </source>
</reference>
<dbReference type="Pfam" id="PF11685">
    <property type="entry name" value="DUF3281"/>
    <property type="match status" value="1"/>
</dbReference>
<gene>
    <name evidence="2" type="ordered locus">FN3523_0771</name>
</gene>
<protein>
    <recommendedName>
        <fullName evidence="4">Lipoprotein</fullName>
    </recommendedName>
</protein>
<evidence type="ECO:0000313" key="2">
    <source>
        <dbReference type="EMBL" id="AEB28628.1"/>
    </source>
</evidence>
<dbReference type="PROSITE" id="PS51257">
    <property type="entry name" value="PROKAR_LIPOPROTEIN"/>
    <property type="match status" value="1"/>
</dbReference>
<feature type="chain" id="PRO_5003310580" description="Lipoprotein" evidence="1">
    <location>
        <begin position="23"/>
        <end position="275"/>
    </location>
</feature>
<dbReference type="EMBL" id="CP002558">
    <property type="protein sequence ID" value="AEB28628.1"/>
    <property type="molecule type" value="Genomic_DNA"/>
</dbReference>
<feature type="signal peptide" evidence="1">
    <location>
        <begin position="1"/>
        <end position="22"/>
    </location>
</feature>
<accession>F4BKD4</accession>
<proteinExistence type="predicted"/>
<dbReference type="HOGENOM" id="CLU_088189_0_0_6"/>
<dbReference type="RefSeq" id="WP_014548079.1">
    <property type="nucleotide sequence ID" value="NC_017449.1"/>
</dbReference>
<dbReference type="Proteomes" id="UP000008303">
    <property type="component" value="Chromosome"/>
</dbReference>
<evidence type="ECO:0008006" key="4">
    <source>
        <dbReference type="Google" id="ProtNLM"/>
    </source>
</evidence>
<sequence>MKIAKKKLLLGAAIISSVAALASCGKTETAKELRIIDKCNTSNDLCEFELTDAVVSRYTNALGKTIERVESKTPLRDSDIKGTITWHAPDTAVLADNKTVVDVLQVNCENDNCTANSNPTAYSLPVGSNTISVSGTVTVDGKEVDLATDVKPDVIDTQAVDNSHVFKTGTLPSGATITTLVAALNENSGTANGKFSSSGNALMITCNTGFKWLDSIDPDYGSYVSNPGHGASRVFWDLSKAEFTEKQGVDNSATTQNAAGGNNGATWEIGCWEDK</sequence>
<dbReference type="AlphaFoldDB" id="F4BKD4"/>
<evidence type="ECO:0000256" key="1">
    <source>
        <dbReference type="SAM" id="SignalP"/>
    </source>
</evidence>
<organism evidence="2 3">
    <name type="scientific">Francisella hispaniensis</name>
    <dbReference type="NCBI Taxonomy" id="622488"/>
    <lineage>
        <taxon>Bacteria</taxon>
        <taxon>Pseudomonadati</taxon>
        <taxon>Pseudomonadota</taxon>
        <taxon>Gammaproteobacteria</taxon>
        <taxon>Thiotrichales</taxon>
        <taxon>Francisellaceae</taxon>
        <taxon>Francisella</taxon>
    </lineage>
</organism>
<dbReference type="InterPro" id="IPR021699">
    <property type="entry name" value="DUF3281"/>
</dbReference>
<dbReference type="PATRIC" id="fig|676032.3.peg.774"/>
<keyword evidence="1" id="KW-0732">Signal</keyword>
<dbReference type="KEGG" id="fcn:FN3523_0771"/>